<keyword evidence="2" id="KW-1185">Reference proteome</keyword>
<protein>
    <submittedName>
        <fullName evidence="1">Uncharacterized protein</fullName>
    </submittedName>
</protein>
<reference evidence="1" key="1">
    <citation type="submission" date="2013-05" db="EMBL/GenBank/DDBJ databases">
        <authorList>
            <person name="Harkins D.M."/>
            <person name="Durkin A.S."/>
            <person name="Brinkac L.M."/>
            <person name="Haft D.H."/>
            <person name="Selengut J.D."/>
            <person name="Sanka R."/>
            <person name="DePew J."/>
            <person name="Purushe J."/>
            <person name="Hartskeerl R.A."/>
            <person name="Ahmed A."/>
            <person name="van der Linden H."/>
            <person name="Goris M.G.A."/>
            <person name="Vinetz J.M."/>
            <person name="Sutton G.G."/>
            <person name="Nierman W.C."/>
            <person name="Fouts D.E."/>
        </authorList>
    </citation>
    <scope>NUCLEOTIDE SEQUENCE [LARGE SCALE GENOMIC DNA]</scope>
    <source>
        <strain evidence="1">L 60</strain>
    </source>
</reference>
<comment type="caution">
    <text evidence="1">The sequence shown here is derived from an EMBL/GenBank/DDBJ whole genome shotgun (WGS) entry which is preliminary data.</text>
</comment>
<evidence type="ECO:0000313" key="1">
    <source>
        <dbReference type="EMBL" id="EQA62302.1"/>
    </source>
</evidence>
<gene>
    <name evidence="1" type="ORF">LEP1GSC062_3016</name>
</gene>
<dbReference type="EMBL" id="AHMT02000035">
    <property type="protein sequence ID" value="EQA62302.1"/>
    <property type="molecule type" value="Genomic_DNA"/>
</dbReference>
<organism evidence="1 2">
    <name type="scientific">Leptospira alexanderi serovar Manhao 3 str. L 60</name>
    <dbReference type="NCBI Taxonomy" id="1049759"/>
    <lineage>
        <taxon>Bacteria</taxon>
        <taxon>Pseudomonadati</taxon>
        <taxon>Spirochaetota</taxon>
        <taxon>Spirochaetia</taxon>
        <taxon>Leptospirales</taxon>
        <taxon>Leptospiraceae</taxon>
        <taxon>Leptospira</taxon>
    </lineage>
</organism>
<dbReference type="AlphaFoldDB" id="V6HZ35"/>
<name>V6HZ35_9LEPT</name>
<dbReference type="Proteomes" id="UP000018747">
    <property type="component" value="Unassembled WGS sequence"/>
</dbReference>
<sequence length="40" mass="4683">MPNGFKIRVSFQKQFEPDNKFLHCISGIFKNQNTVQTLKV</sequence>
<accession>V6HZ35</accession>
<proteinExistence type="predicted"/>
<evidence type="ECO:0000313" key="2">
    <source>
        <dbReference type="Proteomes" id="UP000018747"/>
    </source>
</evidence>